<keyword evidence="1 2" id="KW-0732">Signal</keyword>
<evidence type="ECO:0000313" key="4">
    <source>
        <dbReference type="EMBL" id="MFB9097946.1"/>
    </source>
</evidence>
<dbReference type="Proteomes" id="UP001589607">
    <property type="component" value="Unassembled WGS sequence"/>
</dbReference>
<accession>A0ABV5GRH0</accession>
<organism evidence="4 5">
    <name type="scientific">Flavobacterium jumunjinense</name>
    <dbReference type="NCBI Taxonomy" id="998845"/>
    <lineage>
        <taxon>Bacteria</taxon>
        <taxon>Pseudomonadati</taxon>
        <taxon>Bacteroidota</taxon>
        <taxon>Flavobacteriia</taxon>
        <taxon>Flavobacteriales</taxon>
        <taxon>Flavobacteriaceae</taxon>
        <taxon>Flavobacterium</taxon>
    </lineage>
</organism>
<dbReference type="PROSITE" id="PS50835">
    <property type="entry name" value="IG_LIKE"/>
    <property type="match status" value="1"/>
</dbReference>
<name>A0ABV5GRH0_9FLAO</name>
<proteinExistence type="predicted"/>
<dbReference type="InterPro" id="IPR007110">
    <property type="entry name" value="Ig-like_dom"/>
</dbReference>
<feature type="chain" id="PRO_5047380306" evidence="2">
    <location>
        <begin position="26"/>
        <end position="505"/>
    </location>
</feature>
<dbReference type="Gene3D" id="2.60.120.40">
    <property type="match status" value="1"/>
</dbReference>
<dbReference type="InterPro" id="IPR026444">
    <property type="entry name" value="Secre_tail"/>
</dbReference>
<feature type="domain" description="Ig-like" evidence="3">
    <location>
        <begin position="27"/>
        <end position="123"/>
    </location>
</feature>
<dbReference type="RefSeq" id="WP_236455961.1">
    <property type="nucleotide sequence ID" value="NZ_CBCSGE010000003.1"/>
</dbReference>
<comment type="caution">
    <text evidence="4">The sequence shown here is derived from an EMBL/GenBank/DDBJ whole genome shotgun (WGS) entry which is preliminary data.</text>
</comment>
<keyword evidence="5" id="KW-1185">Reference proteome</keyword>
<protein>
    <submittedName>
        <fullName evidence="4">T9SS type A sorting domain-containing protein</fullName>
    </submittedName>
</protein>
<dbReference type="InterPro" id="IPR008983">
    <property type="entry name" value="Tumour_necrosis_fac-like_dom"/>
</dbReference>
<reference evidence="4 5" key="1">
    <citation type="submission" date="2024-09" db="EMBL/GenBank/DDBJ databases">
        <authorList>
            <person name="Sun Q."/>
            <person name="Mori K."/>
        </authorList>
    </citation>
    <scope>NUCLEOTIDE SEQUENCE [LARGE SCALE GENOMIC DNA]</scope>
    <source>
        <strain evidence="4 5">CECT 7955</strain>
    </source>
</reference>
<feature type="signal peptide" evidence="2">
    <location>
        <begin position="1"/>
        <end position="25"/>
    </location>
</feature>
<evidence type="ECO:0000256" key="2">
    <source>
        <dbReference type="SAM" id="SignalP"/>
    </source>
</evidence>
<evidence type="ECO:0000256" key="1">
    <source>
        <dbReference type="ARBA" id="ARBA00022729"/>
    </source>
</evidence>
<dbReference type="EMBL" id="JBHMEY010000067">
    <property type="protein sequence ID" value="MFB9097946.1"/>
    <property type="molecule type" value="Genomic_DNA"/>
</dbReference>
<evidence type="ECO:0000313" key="5">
    <source>
        <dbReference type="Proteomes" id="UP001589607"/>
    </source>
</evidence>
<dbReference type="SUPFAM" id="SSF49842">
    <property type="entry name" value="TNF-like"/>
    <property type="match status" value="1"/>
</dbReference>
<sequence>MKKTLLLSLLAIGFNSFGQGGTTCAAPTVISANGTYSIGDLTMGTYPSETVCFAGNDSATPHARWFRYTPSLSGILTVTSDIAANVAGADTRLSLLTGSCAGPWTCVSSNDDVSGSNYRSAITNVAVTAGTAYYILWDNNWEDDNHSFDLTFTPATCFAPAPADFYLPEYVSTTEANLYWDQASPQPANYDVDWSNDFSTPVEYGTMITAASGALAYSTANIASIPASTNFRYYVRGNCGPSDKSTWAGPFYGYLPVGLPYSNDFESAANNYTDGFAGQFATFNSTGTTTPANYADGGAGVAIYTFNSTTAQSDRRGYFRGMELASGEVVTVSFKTRLYSTATVSPMAFDLTVGDSQSAAGQATIVQSFTNNSDASYVTHTATFTAPTPGIYYFGIHNNSAVGATETFLFLDTITLDTNLSTNDFNSSSANISIYPNPVNDVLNISSPDFELQSITVTDINGRIVKDNKANNTNVEMNVSDLNSGVYFINVKTIDGSVVKKFIKN</sequence>
<dbReference type="Pfam" id="PF18962">
    <property type="entry name" value="Por_Secre_tail"/>
    <property type="match status" value="1"/>
</dbReference>
<gene>
    <name evidence="4" type="ORF">ACFFVF_15625</name>
</gene>
<evidence type="ECO:0000259" key="3">
    <source>
        <dbReference type="PROSITE" id="PS50835"/>
    </source>
</evidence>
<dbReference type="NCBIfam" id="TIGR04183">
    <property type="entry name" value="Por_Secre_tail"/>
    <property type="match status" value="1"/>
</dbReference>